<name>A0A6G1JD31_9PLEO</name>
<dbReference type="SUPFAM" id="SSF52540">
    <property type="entry name" value="P-loop containing nucleoside triphosphate hydrolases"/>
    <property type="match status" value="2"/>
</dbReference>
<organism evidence="5 6">
    <name type="scientific">Lentithecium fluviatile CBS 122367</name>
    <dbReference type="NCBI Taxonomy" id="1168545"/>
    <lineage>
        <taxon>Eukaryota</taxon>
        <taxon>Fungi</taxon>
        <taxon>Dikarya</taxon>
        <taxon>Ascomycota</taxon>
        <taxon>Pezizomycotina</taxon>
        <taxon>Dothideomycetes</taxon>
        <taxon>Pleosporomycetidae</taxon>
        <taxon>Pleosporales</taxon>
        <taxon>Massarineae</taxon>
        <taxon>Lentitheciaceae</taxon>
        <taxon>Lentithecium</taxon>
    </lineage>
</organism>
<feature type="region of interest" description="Disordered" evidence="2">
    <location>
        <begin position="593"/>
        <end position="623"/>
    </location>
</feature>
<dbReference type="Pfam" id="PF24883">
    <property type="entry name" value="NPHP3_N"/>
    <property type="match status" value="2"/>
</dbReference>
<evidence type="ECO:0000313" key="6">
    <source>
        <dbReference type="Proteomes" id="UP000799291"/>
    </source>
</evidence>
<dbReference type="SUPFAM" id="SSF50978">
    <property type="entry name" value="WD40 repeat-like"/>
    <property type="match status" value="2"/>
</dbReference>
<dbReference type="PANTHER" id="PTHR10039:SF16">
    <property type="entry name" value="GPI INOSITOL-DEACYLASE"/>
    <property type="match status" value="1"/>
</dbReference>
<evidence type="ECO:0000256" key="2">
    <source>
        <dbReference type="SAM" id="MobiDB-lite"/>
    </source>
</evidence>
<dbReference type="InterPro" id="IPR015943">
    <property type="entry name" value="WD40/YVTN_repeat-like_dom_sf"/>
</dbReference>
<dbReference type="InterPro" id="IPR056884">
    <property type="entry name" value="NPHP3-like_N"/>
</dbReference>
<dbReference type="EMBL" id="MU005573">
    <property type="protein sequence ID" value="KAF2688474.1"/>
    <property type="molecule type" value="Genomic_DNA"/>
</dbReference>
<feature type="domain" description="GPI inositol-deacylase winged helix" evidence="3">
    <location>
        <begin position="979"/>
        <end position="1069"/>
    </location>
</feature>
<evidence type="ECO:0000259" key="3">
    <source>
        <dbReference type="Pfam" id="PF22939"/>
    </source>
</evidence>
<evidence type="ECO:0000256" key="1">
    <source>
        <dbReference type="ARBA" id="ARBA00022737"/>
    </source>
</evidence>
<dbReference type="Pfam" id="PF22939">
    <property type="entry name" value="WHD_GPIID"/>
    <property type="match status" value="1"/>
</dbReference>
<dbReference type="Gene3D" id="2.130.10.10">
    <property type="entry name" value="YVTN repeat-like/Quinoprotein amine dehydrogenase"/>
    <property type="match status" value="2"/>
</dbReference>
<gene>
    <name evidence="5" type="ORF">K458DRAFT_384660</name>
</gene>
<dbReference type="InterPro" id="IPR001680">
    <property type="entry name" value="WD40_rpt"/>
</dbReference>
<feature type="compositionally biased region" description="Low complexity" evidence="2">
    <location>
        <begin position="269"/>
        <end position="283"/>
    </location>
</feature>
<sequence length="1922" mass="213744">MDPVSAVSLAAAIFQFVDFASKIVYGTRQIYGAGAGAVAENADVELCTIQLRDFCTKVQSTPRPSSFDDEDEAALYRLADRCVSISNDLLLLLGRVKAKDPSSKWHCMVAAVKSQLSKSERDGLIARLSYCRSQLDTQLCRLDTLDTKVFHDRVLASLQANQDVFKRFLEQIQSVRANVTISALSTGAEAQLQRMLDLPERTKRLVTCQRVLGLLQFEEMHEQYDDIRIAHQGTFVWALNDRSILQSKHASASLAQLETCPDLLPLQPPSSTRSPRASTSHSPVSKQKALYPVADIESSDHHLNTATKTSHKLPATASIVHVENDNIFTEWLRSGEGIFHISGIPGSGKSTFMKHVCDNPRTMNLLQEWATPKELTFAKFFLCRTGSRRQKSLAGLCRTLLHDILEACPELIPKALPDLWEHIDALPWQADVRPQIRGDRIRQALDRVFMDDTFQQSYRFAIFVDGLDECEDPEANHVSIIELLRSWTESGHRAVKICVSGGLQFDFISGFNNHQRLLLHEWTASDQRAYVLDQLRTFTSSERYRSCALRLKQALRDEEARRKLAELIIHRANGDFRWLSLALRRFMQMLDGPRNSLPSHTQQDPHAAPDNEPGHLESPSAYPRDRIGGFTSLDDIFLPKGTSSRPASTEPNSSYSSNSIIATHIAPSHVLVIGDSQDHTRMSQINDLEKFLMVPNKFEDDLFATQDVRMSGTCEWFSKKHTFLRWKDFACCGPKILWLTGKPATGKSTLSGYIVDELRRTSLGCSYFYFKHADKAKSVFGACLRVLALQMALKYPLVRARLVAIMNKSAGRNSSNDSDRTLWHKLFMEGIFNASLENQYWVIDGLDECEDSAAAFKMLLSKIDDKIPLRILITSRETLELRSEYNDIDSAHCIKETVSTSDTLQDLQILVEAKARILASTHEGSEERLVDTILSKSKGSFLWTTLVLKELSLSCTEEEISQVLADVPRGMAPLYQRLLETMSRSVRGKSLTKAILTWTTCAMQPLKLEELSHALSIDIKETIPNLEASIGALCGQLVTIDKSGKVQMVHETAREFLLDDALQSEFAIDRRKAHTQVAIACLRYLTGTEMKVPRSTRRVGASDATKTRGAFSSYAAFGFSFHLSQADSNSRELLILLDRFFETTILSWIEMVARTSDLTLLLRASKDITIYLGSCVMQKEVRSAHGWTTDLIRIPAKFADALIACPAAIYSLVPPFCPTSSAIYKTMNTNRRLSVAGLPNAEWDDRLTCFDFQSQATAVCFGDSFFAVGLSSGIVCLYHAVTGQEYRTLRHNESVSFLHIIDSLGLVVSCGMKSIHVWNVTSGQSAHTYEAPKRCVGVDYSDGVLIIACDKNYLASWDLIGSATRKPDKPWYGDPDCTELLRRPPSAISISTKHRLLAVAYPGRAIILWDLEADIFCGTCGKRLAGGQTSKHLVTALVFNPNPALELLAASYLDGDLVLFDPFADVSLETVRANCPKLAASPDGRLLAGAAGAGIIDIYGFESLNHLYRIQSSNLYIKSLSFSRDSLYLIDIRGSQCNVWEMHRVSDVDGISESNLPCAESVVSGSKIKVTALRPSTRGGEVFAGKNDGSVSVYNLETGMCVRTLYCHKSQVHILAQSSTGDLILSVDAANSIFAWRIDHSPKAGTVLGDRVLQARLDCGKTITQLLLNSTSENIILSTRESDHLWSLKQQQDISSQRHGQSALRKWVQHPLSPRHVMCIDGPTVRVYSWHDLQMVGCFTTTAQIDRLQPKSALRCSANGREVIIVEHSELHGAAATRDIHLLYVDSFFLDVVVPDHNSPTKTPMALPTTVSIHTTHPRGLCERLSHIIGISDAGKLIFLDKSSWVCSIDIAHLQSNGAQYLRHFFVPYDWFSGTREFLCAISGRNVLFARNDHVAIVKGGLDYSEIVTLSGSGKEVGIFKA</sequence>
<protein>
    <submittedName>
        <fullName evidence="5">WD40 repeat-like protein</fullName>
    </submittedName>
</protein>
<dbReference type="Gene3D" id="3.40.50.300">
    <property type="entry name" value="P-loop containing nucleotide triphosphate hydrolases"/>
    <property type="match status" value="2"/>
</dbReference>
<keyword evidence="6" id="KW-1185">Reference proteome</keyword>
<dbReference type="OrthoDB" id="194358at2759"/>
<reference evidence="5" key="1">
    <citation type="journal article" date="2020" name="Stud. Mycol.">
        <title>101 Dothideomycetes genomes: a test case for predicting lifestyles and emergence of pathogens.</title>
        <authorList>
            <person name="Haridas S."/>
            <person name="Albert R."/>
            <person name="Binder M."/>
            <person name="Bloem J."/>
            <person name="Labutti K."/>
            <person name="Salamov A."/>
            <person name="Andreopoulos B."/>
            <person name="Baker S."/>
            <person name="Barry K."/>
            <person name="Bills G."/>
            <person name="Bluhm B."/>
            <person name="Cannon C."/>
            <person name="Castanera R."/>
            <person name="Culley D."/>
            <person name="Daum C."/>
            <person name="Ezra D."/>
            <person name="Gonzalez J."/>
            <person name="Henrissat B."/>
            <person name="Kuo A."/>
            <person name="Liang C."/>
            <person name="Lipzen A."/>
            <person name="Lutzoni F."/>
            <person name="Magnuson J."/>
            <person name="Mondo S."/>
            <person name="Nolan M."/>
            <person name="Ohm R."/>
            <person name="Pangilinan J."/>
            <person name="Park H.-J."/>
            <person name="Ramirez L."/>
            <person name="Alfaro M."/>
            <person name="Sun H."/>
            <person name="Tritt A."/>
            <person name="Yoshinaga Y."/>
            <person name="Zwiers L.-H."/>
            <person name="Turgeon B."/>
            <person name="Goodwin S."/>
            <person name="Spatafora J."/>
            <person name="Crous P."/>
            <person name="Grigoriev I."/>
        </authorList>
    </citation>
    <scope>NUCLEOTIDE SEQUENCE</scope>
    <source>
        <strain evidence="5">CBS 122367</strain>
    </source>
</reference>
<dbReference type="PANTHER" id="PTHR10039">
    <property type="entry name" value="AMELOGENIN"/>
    <property type="match status" value="1"/>
</dbReference>
<dbReference type="InterPro" id="IPR036322">
    <property type="entry name" value="WD40_repeat_dom_sf"/>
</dbReference>
<evidence type="ECO:0000259" key="4">
    <source>
        <dbReference type="Pfam" id="PF24883"/>
    </source>
</evidence>
<dbReference type="InterPro" id="IPR054471">
    <property type="entry name" value="GPIID_WHD"/>
</dbReference>
<keyword evidence="1" id="KW-0677">Repeat</keyword>
<accession>A0A6G1JD31</accession>
<dbReference type="SMART" id="SM00320">
    <property type="entry name" value="WD40"/>
    <property type="match status" value="7"/>
</dbReference>
<feature type="domain" description="Nephrocystin 3-like N-terminal" evidence="4">
    <location>
        <begin position="712"/>
        <end position="876"/>
    </location>
</feature>
<feature type="domain" description="Nephrocystin 3-like N-terminal" evidence="4">
    <location>
        <begin position="325"/>
        <end position="500"/>
    </location>
</feature>
<dbReference type="InterPro" id="IPR027417">
    <property type="entry name" value="P-loop_NTPase"/>
</dbReference>
<evidence type="ECO:0000313" key="5">
    <source>
        <dbReference type="EMBL" id="KAF2688474.1"/>
    </source>
</evidence>
<dbReference type="Proteomes" id="UP000799291">
    <property type="component" value="Unassembled WGS sequence"/>
</dbReference>
<proteinExistence type="predicted"/>
<feature type="region of interest" description="Disordered" evidence="2">
    <location>
        <begin position="264"/>
        <end position="284"/>
    </location>
</feature>